<accession>A0ACB8YHH7</accession>
<evidence type="ECO:0000313" key="1">
    <source>
        <dbReference type="EMBL" id="KAI3683420.1"/>
    </source>
</evidence>
<protein>
    <submittedName>
        <fullName evidence="1">Uncharacterized protein</fullName>
    </submittedName>
</protein>
<sequence length="299" mass="32822">MYMPSTNLAVYVPFIDKEAKNMIMVTYEKDNSNCSINSSRDCQEGVERNICNEDDIVDVILSTPSNPHMVQSLNRVAPAIASAVEDDKRELHLFIWRCRCCTSPGVCEQSVEVCNSENEKAESIEEPNVIQSPRSPEMLKKILKMVCFKLVKNPNSYASIFGLSWALASCRWGIKKPEILENSVTILSDAGLGMAMFSLGLFMASQPKLIACGNRLAAYGMVARFLAGPAVMAVASIAVGLRGTILQVSIVQASLPQGIVPFVFAREYNLHPDVLSTAVIFGMIISLPITMLYYILLGL</sequence>
<proteinExistence type="predicted"/>
<reference evidence="2" key="1">
    <citation type="journal article" date="2022" name="Mol. Ecol. Resour.">
        <title>The genomes of chicory, endive, great burdock and yacon provide insights into Asteraceae palaeo-polyploidization history and plant inulin production.</title>
        <authorList>
            <person name="Fan W."/>
            <person name="Wang S."/>
            <person name="Wang H."/>
            <person name="Wang A."/>
            <person name="Jiang F."/>
            <person name="Liu H."/>
            <person name="Zhao H."/>
            <person name="Xu D."/>
            <person name="Zhang Y."/>
        </authorList>
    </citation>
    <scope>NUCLEOTIDE SEQUENCE [LARGE SCALE GENOMIC DNA]</scope>
    <source>
        <strain evidence="2">cv. Yunnan</strain>
    </source>
</reference>
<organism evidence="1 2">
    <name type="scientific">Smallanthus sonchifolius</name>
    <dbReference type="NCBI Taxonomy" id="185202"/>
    <lineage>
        <taxon>Eukaryota</taxon>
        <taxon>Viridiplantae</taxon>
        <taxon>Streptophyta</taxon>
        <taxon>Embryophyta</taxon>
        <taxon>Tracheophyta</taxon>
        <taxon>Spermatophyta</taxon>
        <taxon>Magnoliopsida</taxon>
        <taxon>eudicotyledons</taxon>
        <taxon>Gunneridae</taxon>
        <taxon>Pentapetalae</taxon>
        <taxon>asterids</taxon>
        <taxon>campanulids</taxon>
        <taxon>Asterales</taxon>
        <taxon>Asteraceae</taxon>
        <taxon>Asteroideae</taxon>
        <taxon>Heliantheae alliance</taxon>
        <taxon>Millerieae</taxon>
        <taxon>Smallanthus</taxon>
    </lineage>
</organism>
<evidence type="ECO:0000313" key="2">
    <source>
        <dbReference type="Proteomes" id="UP001056120"/>
    </source>
</evidence>
<gene>
    <name evidence="1" type="ORF">L1987_83923</name>
</gene>
<dbReference type="Proteomes" id="UP001056120">
    <property type="component" value="Linkage Group LG28"/>
</dbReference>
<reference evidence="1 2" key="2">
    <citation type="journal article" date="2022" name="Mol. Ecol. Resour.">
        <title>The genomes of chicory, endive, great burdock and yacon provide insights into Asteraceae paleo-polyploidization history and plant inulin production.</title>
        <authorList>
            <person name="Fan W."/>
            <person name="Wang S."/>
            <person name="Wang H."/>
            <person name="Wang A."/>
            <person name="Jiang F."/>
            <person name="Liu H."/>
            <person name="Zhao H."/>
            <person name="Xu D."/>
            <person name="Zhang Y."/>
        </authorList>
    </citation>
    <scope>NUCLEOTIDE SEQUENCE [LARGE SCALE GENOMIC DNA]</scope>
    <source>
        <strain evidence="2">cv. Yunnan</strain>
        <tissue evidence="1">Leaves</tissue>
    </source>
</reference>
<name>A0ACB8YHH7_9ASTR</name>
<dbReference type="EMBL" id="CM042045">
    <property type="protein sequence ID" value="KAI3683420.1"/>
    <property type="molecule type" value="Genomic_DNA"/>
</dbReference>
<comment type="caution">
    <text evidence="1">The sequence shown here is derived from an EMBL/GenBank/DDBJ whole genome shotgun (WGS) entry which is preliminary data.</text>
</comment>
<keyword evidence="2" id="KW-1185">Reference proteome</keyword>